<name>A0A1J8NIQ5_9COXI</name>
<dbReference type="PANTHER" id="PTHR30562">
    <property type="entry name" value="UVRC/OXIDOREDUCTASE"/>
    <property type="match status" value="1"/>
</dbReference>
<dbReference type="Pfam" id="PF22920">
    <property type="entry name" value="UvrC_RNaseH"/>
    <property type="match status" value="1"/>
</dbReference>
<evidence type="ECO:0000256" key="5">
    <source>
        <dbReference type="ARBA" id="ARBA00022881"/>
    </source>
</evidence>
<dbReference type="SMART" id="SM00465">
    <property type="entry name" value="GIYc"/>
    <property type="match status" value="1"/>
</dbReference>
<keyword evidence="7 13" id="KW-0742">SOS response</keyword>
<proteinExistence type="inferred from homology"/>
<dbReference type="AlphaFoldDB" id="A0A1J8NIQ5"/>
<keyword evidence="18" id="KW-1185">Reference proteome</keyword>
<dbReference type="GO" id="GO:0009381">
    <property type="term" value="F:excinuclease ABC activity"/>
    <property type="evidence" value="ECO:0007669"/>
    <property type="project" value="UniProtKB-UniRule"/>
</dbReference>
<dbReference type="STRING" id="1225476.A1D18_02770"/>
<comment type="similarity">
    <text evidence="9 13">Belongs to the UvrC family.</text>
</comment>
<dbReference type="InterPro" id="IPR004791">
    <property type="entry name" value="UvrC"/>
</dbReference>
<dbReference type="PROSITE" id="PS50165">
    <property type="entry name" value="UVRC"/>
    <property type="match status" value="1"/>
</dbReference>
<dbReference type="PROSITE" id="PS50164">
    <property type="entry name" value="GIY_YIG"/>
    <property type="match status" value="1"/>
</dbReference>
<dbReference type="FunFam" id="3.30.420.340:FF:000001">
    <property type="entry name" value="UvrABC system protein C"/>
    <property type="match status" value="1"/>
</dbReference>
<evidence type="ECO:0000256" key="12">
    <source>
        <dbReference type="ARBA" id="ARBA00077138"/>
    </source>
</evidence>
<dbReference type="OrthoDB" id="9804933at2"/>
<evidence type="ECO:0000259" key="15">
    <source>
        <dbReference type="PROSITE" id="PS50164"/>
    </source>
</evidence>
<dbReference type="InterPro" id="IPR038476">
    <property type="entry name" value="UvrC_RNase_H_dom_sf"/>
</dbReference>
<dbReference type="FunFam" id="3.40.1440.10:FF:000001">
    <property type="entry name" value="UvrABC system protein C"/>
    <property type="match status" value="1"/>
</dbReference>
<dbReference type="NCBIfam" id="NF001824">
    <property type="entry name" value="PRK00558.1-5"/>
    <property type="match status" value="1"/>
</dbReference>
<dbReference type="HAMAP" id="MF_00203">
    <property type="entry name" value="UvrC"/>
    <property type="match status" value="1"/>
</dbReference>
<keyword evidence="5 13" id="KW-0267">Excision nuclease</keyword>
<comment type="subcellular location">
    <subcellularLocation>
        <location evidence="1 13">Cytoplasm</location>
    </subcellularLocation>
</comment>
<evidence type="ECO:0000256" key="3">
    <source>
        <dbReference type="ARBA" id="ARBA00022763"/>
    </source>
</evidence>
<dbReference type="EMBL" id="LUKY01000032">
    <property type="protein sequence ID" value="OIZ95040.1"/>
    <property type="molecule type" value="Genomic_DNA"/>
</dbReference>
<reference evidence="17 18" key="1">
    <citation type="submission" date="2016-03" db="EMBL/GenBank/DDBJ databases">
        <title>Comparative genomics of Rickettsiella.</title>
        <authorList>
            <person name="Chandler C."/>
            <person name="Wang Y."/>
        </authorList>
    </citation>
    <scope>NUCLEOTIDE SEQUENCE [LARGE SCALE GENOMIC DNA]</scope>
    <source>
        <strain evidence="17 18">RCFS May 2013</strain>
    </source>
</reference>
<evidence type="ECO:0000256" key="7">
    <source>
        <dbReference type="ARBA" id="ARBA00023236"/>
    </source>
</evidence>
<dbReference type="InterPro" id="IPR036876">
    <property type="entry name" value="UVR_dom_sf"/>
</dbReference>
<dbReference type="NCBIfam" id="TIGR00194">
    <property type="entry name" value="uvrC"/>
    <property type="match status" value="1"/>
</dbReference>
<organism evidence="17 18">
    <name type="scientific">Candidatus Rickettsiella isopodorum</name>
    <dbReference type="NCBI Taxonomy" id="1225476"/>
    <lineage>
        <taxon>Bacteria</taxon>
        <taxon>Pseudomonadati</taxon>
        <taxon>Pseudomonadota</taxon>
        <taxon>Gammaproteobacteria</taxon>
        <taxon>Legionellales</taxon>
        <taxon>Coxiellaceae</taxon>
        <taxon>Rickettsiella</taxon>
    </lineage>
</organism>
<evidence type="ECO:0000313" key="18">
    <source>
        <dbReference type="Proteomes" id="UP000183924"/>
    </source>
</evidence>
<dbReference type="Gene3D" id="1.10.150.20">
    <property type="entry name" value="5' to 3' exonuclease, C-terminal subdomain"/>
    <property type="match status" value="1"/>
</dbReference>
<comment type="function">
    <text evidence="8 13">The UvrABC repair system catalyzes the recognition and processing of DNA lesions. UvrC both incises the 5' and 3' sides of the lesion. The N-terminal half is responsible for the 3' incision and the C-terminal half is responsible for the 5' incision.</text>
</comment>
<dbReference type="PANTHER" id="PTHR30562:SF1">
    <property type="entry name" value="UVRABC SYSTEM PROTEIN C"/>
    <property type="match status" value="1"/>
</dbReference>
<dbReference type="FunFam" id="1.10.150.20:FF:000005">
    <property type="entry name" value="UvrABC system protein C"/>
    <property type="match status" value="1"/>
</dbReference>
<dbReference type="InterPro" id="IPR003583">
    <property type="entry name" value="Hlx-hairpin-Hlx_DNA-bd_motif"/>
</dbReference>
<dbReference type="Gene3D" id="3.40.1440.10">
    <property type="entry name" value="GIY-YIG endonuclease"/>
    <property type="match status" value="1"/>
</dbReference>
<dbReference type="InterPro" id="IPR001943">
    <property type="entry name" value="UVR_dom"/>
</dbReference>
<evidence type="ECO:0000256" key="13">
    <source>
        <dbReference type="HAMAP-Rule" id="MF_00203"/>
    </source>
</evidence>
<evidence type="ECO:0000256" key="6">
    <source>
        <dbReference type="ARBA" id="ARBA00023204"/>
    </source>
</evidence>
<feature type="domain" description="UVR" evidence="14">
    <location>
        <begin position="209"/>
        <end position="244"/>
    </location>
</feature>
<evidence type="ECO:0000259" key="14">
    <source>
        <dbReference type="PROSITE" id="PS50151"/>
    </source>
</evidence>
<dbReference type="GO" id="GO:0006289">
    <property type="term" value="P:nucleotide-excision repair"/>
    <property type="evidence" value="ECO:0007669"/>
    <property type="project" value="UniProtKB-UniRule"/>
</dbReference>
<dbReference type="Proteomes" id="UP000183924">
    <property type="component" value="Unassembled WGS sequence"/>
</dbReference>
<gene>
    <name evidence="13 17" type="primary">uvrC</name>
    <name evidence="17" type="ORF">A1D18_02770</name>
</gene>
<evidence type="ECO:0000256" key="9">
    <source>
        <dbReference type="ARBA" id="ARBA00061531"/>
    </source>
</evidence>
<dbReference type="SUPFAM" id="SSF46600">
    <property type="entry name" value="C-terminal UvrC-binding domain of UvrB"/>
    <property type="match status" value="1"/>
</dbReference>
<dbReference type="InterPro" id="IPR010994">
    <property type="entry name" value="RuvA_2-like"/>
</dbReference>
<comment type="subunit">
    <text evidence="10 13">Interacts with UvrB in an incision complex.</text>
</comment>
<dbReference type="SMART" id="SM00278">
    <property type="entry name" value="HhH1"/>
    <property type="match status" value="2"/>
</dbReference>
<dbReference type="Pfam" id="PF14520">
    <property type="entry name" value="HHH_5"/>
    <property type="match status" value="1"/>
</dbReference>
<dbReference type="GO" id="GO:0009432">
    <property type="term" value="P:SOS response"/>
    <property type="evidence" value="ECO:0007669"/>
    <property type="project" value="UniProtKB-UniRule"/>
</dbReference>
<protein>
    <recommendedName>
        <fullName evidence="11 13">UvrABC system protein C</fullName>
        <shortName evidence="13">Protein UvrC</shortName>
    </recommendedName>
    <alternativeName>
        <fullName evidence="12 13">Excinuclease ABC subunit C</fullName>
    </alternativeName>
</protein>
<evidence type="ECO:0000259" key="16">
    <source>
        <dbReference type="PROSITE" id="PS50165"/>
    </source>
</evidence>
<dbReference type="CDD" id="cd10434">
    <property type="entry name" value="GIY-YIG_UvrC_Cho"/>
    <property type="match status" value="1"/>
</dbReference>
<keyword evidence="2 13" id="KW-0963">Cytoplasm</keyword>
<evidence type="ECO:0000256" key="1">
    <source>
        <dbReference type="ARBA" id="ARBA00004496"/>
    </source>
</evidence>
<dbReference type="Gene3D" id="4.10.860.10">
    <property type="entry name" value="UVR domain"/>
    <property type="match status" value="1"/>
</dbReference>
<evidence type="ECO:0000256" key="4">
    <source>
        <dbReference type="ARBA" id="ARBA00022769"/>
    </source>
</evidence>
<dbReference type="Pfam" id="PF08459">
    <property type="entry name" value="UvrC_RNaseH_dom"/>
    <property type="match status" value="1"/>
</dbReference>
<dbReference type="InterPro" id="IPR001162">
    <property type="entry name" value="UvrC_RNase_H_dom"/>
</dbReference>
<dbReference type="Gene3D" id="3.30.420.340">
    <property type="entry name" value="UvrC, RNAse H endonuclease domain"/>
    <property type="match status" value="1"/>
</dbReference>
<dbReference type="InterPro" id="IPR050066">
    <property type="entry name" value="UvrABC_protein_C"/>
</dbReference>
<dbReference type="GO" id="GO:0003677">
    <property type="term" value="F:DNA binding"/>
    <property type="evidence" value="ECO:0007669"/>
    <property type="project" value="UniProtKB-UniRule"/>
</dbReference>
<evidence type="ECO:0000256" key="10">
    <source>
        <dbReference type="ARBA" id="ARBA00062841"/>
    </source>
</evidence>
<keyword evidence="4 13" id="KW-0228">DNA excision</keyword>
<dbReference type="InterPro" id="IPR035901">
    <property type="entry name" value="GIY-YIG_endonuc_sf"/>
</dbReference>
<feature type="domain" description="UvrC family homology region profile" evidence="16">
    <location>
        <begin position="259"/>
        <end position="486"/>
    </location>
</feature>
<evidence type="ECO:0000256" key="2">
    <source>
        <dbReference type="ARBA" id="ARBA00022490"/>
    </source>
</evidence>
<dbReference type="SUPFAM" id="SSF47781">
    <property type="entry name" value="RuvA domain 2-like"/>
    <property type="match status" value="1"/>
</dbReference>
<evidence type="ECO:0000256" key="8">
    <source>
        <dbReference type="ARBA" id="ARBA00059452"/>
    </source>
</evidence>
<feature type="domain" description="GIY-YIG" evidence="15">
    <location>
        <begin position="22"/>
        <end position="99"/>
    </location>
</feature>
<dbReference type="GO" id="GO:0009380">
    <property type="term" value="C:excinuclease repair complex"/>
    <property type="evidence" value="ECO:0007669"/>
    <property type="project" value="InterPro"/>
</dbReference>
<accession>A0A1J8NIQ5</accession>
<dbReference type="GO" id="GO:0005737">
    <property type="term" value="C:cytoplasm"/>
    <property type="evidence" value="ECO:0007669"/>
    <property type="project" value="UniProtKB-SubCell"/>
</dbReference>
<comment type="caution">
    <text evidence="17">The sequence shown here is derived from an EMBL/GenBank/DDBJ whole genome shotgun (WGS) entry which is preliminary data.</text>
</comment>
<sequence>MVVTVERVHTAKLKQQLAFISQSAGVYLFLNAEQQVLYVGKARHLKKRITSYFRGQQSSRVALLMRQVTTIETTSTETENQALLLESNLIKQLKPRYNILLRDDKSYPYIILSKHQSYPRLAFYRGARAKDYRYFGPFPSILAVRETLNLLQKLFRVRSCKDSFFRNRTRPCLQYQIKRCTGPCVGLITPENYQRDVTNTVLFLQGKNQTVIDDIAEQMELSAQDLDYETAARLRDQIAALREIQQKQVITTGQGNLDIIGLAQQTSHYVLYVMNVRHGRLLGGKAYFPDVPLKQSAAEVLSAFISQFYCQTEVSHTIPEQIILPLKVPEQDWLMATLTERSKHKVKLLNKPSGEKKHWLSLANENARHALVAHLSDKWVFYKQLECLQTTLQLDNLPQRLECFDISHTQGEATVASCVVFDQQGPRKMDYRRFNIEGIIPGDDYAAMRQAMMRRYKYLKNEEENLPDILLIDGGKGQLKQAEQVLEELQISGILIIGVAKGPGRRSGLESLYLSSRSQAITLPADSLALHAILTLRDEAHRFAVTGHRGRRAKKRRTSVLEDIPGIGTKRRRELLRQFGGLQALQNASAADLAKVPGISKRLAEQIYLALKA</sequence>
<keyword evidence="6 13" id="KW-0234">DNA repair</keyword>
<dbReference type="InterPro" id="IPR047296">
    <property type="entry name" value="GIY-YIG_UvrC_Cho"/>
</dbReference>
<dbReference type="PROSITE" id="PS50151">
    <property type="entry name" value="UVR"/>
    <property type="match status" value="1"/>
</dbReference>
<dbReference type="Pfam" id="PF02151">
    <property type="entry name" value="UVR"/>
    <property type="match status" value="1"/>
</dbReference>
<evidence type="ECO:0000256" key="11">
    <source>
        <dbReference type="ARBA" id="ARBA00067419"/>
    </source>
</evidence>
<evidence type="ECO:0000313" key="17">
    <source>
        <dbReference type="EMBL" id="OIZ95040.1"/>
    </source>
</evidence>
<dbReference type="Pfam" id="PF01541">
    <property type="entry name" value="GIY-YIG"/>
    <property type="match status" value="1"/>
</dbReference>
<keyword evidence="3 13" id="KW-0227">DNA damage</keyword>
<dbReference type="SUPFAM" id="SSF82771">
    <property type="entry name" value="GIY-YIG endonuclease"/>
    <property type="match status" value="1"/>
</dbReference>
<dbReference type="InterPro" id="IPR000305">
    <property type="entry name" value="GIY-YIG_endonuc"/>
</dbReference>